<keyword evidence="1" id="KW-0813">Transport</keyword>
<dbReference type="InterPro" id="IPR050093">
    <property type="entry name" value="ABC_SmlMolc_Importer"/>
</dbReference>
<evidence type="ECO:0000256" key="5">
    <source>
        <dbReference type="ARBA" id="ARBA00022840"/>
    </source>
</evidence>
<keyword evidence="5 10" id="KW-0067">ATP-binding</keyword>
<dbReference type="SMART" id="SM00382">
    <property type="entry name" value="AAA"/>
    <property type="match status" value="1"/>
</dbReference>
<keyword evidence="11" id="KW-1185">Reference proteome</keyword>
<keyword evidence="8" id="KW-0472">Membrane</keyword>
<organism evidence="10 11">
    <name type="scientific">Gordonia caeni</name>
    <dbReference type="NCBI Taxonomy" id="1007097"/>
    <lineage>
        <taxon>Bacteria</taxon>
        <taxon>Bacillati</taxon>
        <taxon>Actinomycetota</taxon>
        <taxon>Actinomycetes</taxon>
        <taxon>Mycobacteriales</taxon>
        <taxon>Gordoniaceae</taxon>
        <taxon>Gordonia</taxon>
    </lineage>
</organism>
<dbReference type="InterPro" id="IPR003593">
    <property type="entry name" value="AAA+_ATPase"/>
</dbReference>
<evidence type="ECO:0000256" key="7">
    <source>
        <dbReference type="ARBA" id="ARBA00023065"/>
    </source>
</evidence>
<evidence type="ECO:0000313" key="10">
    <source>
        <dbReference type="EMBL" id="GAA3965007.1"/>
    </source>
</evidence>
<evidence type="ECO:0000256" key="8">
    <source>
        <dbReference type="ARBA" id="ARBA00023136"/>
    </source>
</evidence>
<accession>A0ABP7PFX2</accession>
<name>A0ABP7PFX2_9ACTN</name>
<dbReference type="SUPFAM" id="SSF50331">
    <property type="entry name" value="MOP-like"/>
    <property type="match status" value="1"/>
</dbReference>
<dbReference type="InterPro" id="IPR017871">
    <property type="entry name" value="ABC_transporter-like_CS"/>
</dbReference>
<keyword evidence="4" id="KW-0547">Nucleotide-binding</keyword>
<evidence type="ECO:0000256" key="2">
    <source>
        <dbReference type="ARBA" id="ARBA00022475"/>
    </source>
</evidence>
<dbReference type="PROSITE" id="PS00211">
    <property type="entry name" value="ABC_TRANSPORTER_1"/>
    <property type="match status" value="1"/>
</dbReference>
<dbReference type="InterPro" id="IPR008995">
    <property type="entry name" value="Mo/tungstate-bd_C_term_dom"/>
</dbReference>
<evidence type="ECO:0000259" key="9">
    <source>
        <dbReference type="PROSITE" id="PS50893"/>
    </source>
</evidence>
<evidence type="ECO:0000313" key="11">
    <source>
        <dbReference type="Proteomes" id="UP001418444"/>
    </source>
</evidence>
<dbReference type="Pfam" id="PF08402">
    <property type="entry name" value="TOBE_2"/>
    <property type="match status" value="1"/>
</dbReference>
<evidence type="ECO:0000256" key="3">
    <source>
        <dbReference type="ARBA" id="ARBA00022496"/>
    </source>
</evidence>
<comment type="caution">
    <text evidence="10">The sequence shown here is derived from an EMBL/GenBank/DDBJ whole genome shotgun (WGS) entry which is preliminary data.</text>
</comment>
<keyword evidence="2" id="KW-1003">Cell membrane</keyword>
<gene>
    <name evidence="10" type="ORF">GCM10022231_27040</name>
</gene>
<dbReference type="GO" id="GO:0005524">
    <property type="term" value="F:ATP binding"/>
    <property type="evidence" value="ECO:0007669"/>
    <property type="project" value="UniProtKB-KW"/>
</dbReference>
<dbReference type="EMBL" id="BAAAZW010000008">
    <property type="protein sequence ID" value="GAA3965007.1"/>
    <property type="molecule type" value="Genomic_DNA"/>
</dbReference>
<dbReference type="InterPro" id="IPR027417">
    <property type="entry name" value="P-loop_NTPase"/>
</dbReference>
<reference evidence="11" key="1">
    <citation type="journal article" date="2019" name="Int. J. Syst. Evol. Microbiol.">
        <title>The Global Catalogue of Microorganisms (GCM) 10K type strain sequencing project: providing services to taxonomists for standard genome sequencing and annotation.</title>
        <authorList>
            <consortium name="The Broad Institute Genomics Platform"/>
            <consortium name="The Broad Institute Genome Sequencing Center for Infectious Disease"/>
            <person name="Wu L."/>
            <person name="Ma J."/>
        </authorList>
    </citation>
    <scope>NUCLEOTIDE SEQUENCE [LARGE SCALE GENOMIC DNA]</scope>
    <source>
        <strain evidence="11">JCM 16923</strain>
    </source>
</reference>
<dbReference type="CDD" id="cd03259">
    <property type="entry name" value="ABC_Carb_Solutes_like"/>
    <property type="match status" value="1"/>
</dbReference>
<dbReference type="Gene3D" id="3.40.50.300">
    <property type="entry name" value="P-loop containing nucleotide triphosphate hydrolases"/>
    <property type="match status" value="1"/>
</dbReference>
<keyword evidence="3" id="KW-0410">Iron transport</keyword>
<protein>
    <submittedName>
        <fullName evidence="10">ABC transporter ATP-binding protein</fullName>
    </submittedName>
</protein>
<dbReference type="InterPro" id="IPR013611">
    <property type="entry name" value="Transp-assoc_OB_typ2"/>
</dbReference>
<dbReference type="PANTHER" id="PTHR42781:SF4">
    <property type="entry name" value="SPERMIDINE_PUTRESCINE IMPORT ATP-BINDING PROTEIN POTA"/>
    <property type="match status" value="1"/>
</dbReference>
<dbReference type="InterPro" id="IPR015853">
    <property type="entry name" value="ABC_transpr_FbpC"/>
</dbReference>
<dbReference type="Proteomes" id="UP001418444">
    <property type="component" value="Unassembled WGS sequence"/>
</dbReference>
<feature type="domain" description="ABC transporter" evidence="9">
    <location>
        <begin position="11"/>
        <end position="241"/>
    </location>
</feature>
<keyword evidence="7" id="KW-0406">Ion transport</keyword>
<dbReference type="SUPFAM" id="SSF52540">
    <property type="entry name" value="P-loop containing nucleoside triphosphate hydrolases"/>
    <property type="match status" value="1"/>
</dbReference>
<evidence type="ECO:0000256" key="1">
    <source>
        <dbReference type="ARBA" id="ARBA00022448"/>
    </source>
</evidence>
<dbReference type="PROSITE" id="PS50893">
    <property type="entry name" value="ABC_TRANSPORTER_2"/>
    <property type="match status" value="1"/>
</dbReference>
<sequence length="322" mass="33491">MTAPPSAAPMLSVEEMSVGYGRRTVLADVDLRVASGSITAVLGPSGCGKTTLLRAVAGLEPITAGVIAIAGRTVSGAGRHVPPERRDVGLVPQEGALFPHLTVRRNIGFGLRGRAGRRERVDELIDLVGLHDLADRRPGSLSGGQRQRVALARALAPAPALIGLDEPFSALDSGLRTRLRAEVGVLLRSSGATVLLVTHDPAEALALADQVVVLLDGRVHQVGAPEELYTAPADFRVGELFGELNRLTLDGEVHFLRPHELTLARTGIDGLPGSVAAVEFRGSHHLVSVAPTDGQPPVAVAIPATGEVPEPGTAVVVRAGRS</sequence>
<dbReference type="Pfam" id="PF00005">
    <property type="entry name" value="ABC_tran"/>
    <property type="match status" value="1"/>
</dbReference>
<dbReference type="InterPro" id="IPR003439">
    <property type="entry name" value="ABC_transporter-like_ATP-bd"/>
</dbReference>
<dbReference type="PANTHER" id="PTHR42781">
    <property type="entry name" value="SPERMIDINE/PUTRESCINE IMPORT ATP-BINDING PROTEIN POTA"/>
    <property type="match status" value="1"/>
</dbReference>
<evidence type="ECO:0000256" key="4">
    <source>
        <dbReference type="ARBA" id="ARBA00022741"/>
    </source>
</evidence>
<evidence type="ECO:0000256" key="6">
    <source>
        <dbReference type="ARBA" id="ARBA00023004"/>
    </source>
</evidence>
<proteinExistence type="predicted"/>
<dbReference type="RefSeq" id="WP_344784650.1">
    <property type="nucleotide sequence ID" value="NZ_BAAAZW010000008.1"/>
</dbReference>
<keyword evidence="6" id="KW-0408">Iron</keyword>